<dbReference type="Pfam" id="PF00126">
    <property type="entry name" value="HTH_1"/>
    <property type="match status" value="1"/>
</dbReference>
<dbReference type="InterPro" id="IPR036390">
    <property type="entry name" value="WH_DNA-bd_sf"/>
</dbReference>
<evidence type="ECO:0000313" key="6">
    <source>
        <dbReference type="EMBL" id="OWU70973.1"/>
    </source>
</evidence>
<feature type="domain" description="HTH lysR-type" evidence="5">
    <location>
        <begin position="1"/>
        <end position="59"/>
    </location>
</feature>
<dbReference type="SUPFAM" id="SSF46785">
    <property type="entry name" value="Winged helix' DNA-binding domain"/>
    <property type="match status" value="1"/>
</dbReference>
<sequence length="303" mass="34063">MRDIWRLQHFLGVVEASSIHGGARMLNISQPALTKSIRQLEEMLGTELLLRLPRGVRMTEAGEVLHARAREIEASWNAALVEIGAQAKGLDGVMRIGGGPVYCSLYYPDMLAVLRRRFPNLRVQVTTGVGGELLPLLKKGDLRAYAGGTPHPEDEIGDDFRTTVLYEQRNAVFAARHHPIFSRDGYGPEDTLTYPWLCLFSGQQANIRIRDYFKSKGLPEPRLALESHSLQIAFKMVAEHQFLVCMPTPLADLNPELGLREVDLDQFAWSIPTGVTYHARSEDFAPMRQMMRTLEKLTDGLRP</sequence>
<dbReference type="RefSeq" id="WP_088651527.1">
    <property type="nucleotide sequence ID" value="NZ_AQQR01000010.1"/>
</dbReference>
<dbReference type="InterPro" id="IPR005119">
    <property type="entry name" value="LysR_subst-bd"/>
</dbReference>
<evidence type="ECO:0000256" key="3">
    <source>
        <dbReference type="ARBA" id="ARBA00023125"/>
    </source>
</evidence>
<evidence type="ECO:0000313" key="7">
    <source>
        <dbReference type="Proteomes" id="UP000215377"/>
    </source>
</evidence>
<dbReference type="PROSITE" id="PS50931">
    <property type="entry name" value="HTH_LYSR"/>
    <property type="match status" value="1"/>
</dbReference>
<name>A0A225NEE3_9RHOB</name>
<dbReference type="InterPro" id="IPR000847">
    <property type="entry name" value="LysR_HTH_N"/>
</dbReference>
<reference evidence="6 7" key="1">
    <citation type="submission" date="2013-04" db="EMBL/GenBank/DDBJ databases">
        <title>Oceanicola sp. 22II1-22F33 Genome Sequencing.</title>
        <authorList>
            <person name="Lai Q."/>
            <person name="Li G."/>
            <person name="Shao Z."/>
        </authorList>
    </citation>
    <scope>NUCLEOTIDE SEQUENCE [LARGE SCALE GENOMIC DNA]</scope>
    <source>
        <strain evidence="6 7">22II1-22F33</strain>
    </source>
</reference>
<dbReference type="OrthoDB" id="9803030at2"/>
<organism evidence="6 7">
    <name type="scientific">Marinibacterium profundimaris</name>
    <dbReference type="NCBI Taxonomy" id="1679460"/>
    <lineage>
        <taxon>Bacteria</taxon>
        <taxon>Pseudomonadati</taxon>
        <taxon>Pseudomonadota</taxon>
        <taxon>Alphaproteobacteria</taxon>
        <taxon>Rhodobacterales</taxon>
        <taxon>Paracoccaceae</taxon>
        <taxon>Marinibacterium</taxon>
    </lineage>
</organism>
<comment type="similarity">
    <text evidence="1">Belongs to the LysR transcriptional regulatory family.</text>
</comment>
<dbReference type="SUPFAM" id="SSF53850">
    <property type="entry name" value="Periplasmic binding protein-like II"/>
    <property type="match status" value="1"/>
</dbReference>
<dbReference type="Gene3D" id="3.40.190.290">
    <property type="match status" value="1"/>
</dbReference>
<dbReference type="Pfam" id="PF03466">
    <property type="entry name" value="LysR_substrate"/>
    <property type="match status" value="1"/>
</dbReference>
<dbReference type="GO" id="GO:0003700">
    <property type="term" value="F:DNA-binding transcription factor activity"/>
    <property type="evidence" value="ECO:0007669"/>
    <property type="project" value="InterPro"/>
</dbReference>
<dbReference type="AlphaFoldDB" id="A0A225NEE3"/>
<evidence type="ECO:0000256" key="1">
    <source>
        <dbReference type="ARBA" id="ARBA00009437"/>
    </source>
</evidence>
<evidence type="ECO:0000256" key="2">
    <source>
        <dbReference type="ARBA" id="ARBA00023015"/>
    </source>
</evidence>
<keyword evidence="3" id="KW-0238">DNA-binding</keyword>
<dbReference type="PRINTS" id="PR00039">
    <property type="entry name" value="HTHLYSR"/>
</dbReference>
<comment type="caution">
    <text evidence="6">The sequence shown here is derived from an EMBL/GenBank/DDBJ whole genome shotgun (WGS) entry which is preliminary data.</text>
</comment>
<dbReference type="PANTHER" id="PTHR30126">
    <property type="entry name" value="HTH-TYPE TRANSCRIPTIONAL REGULATOR"/>
    <property type="match status" value="1"/>
</dbReference>
<dbReference type="PANTHER" id="PTHR30126:SF97">
    <property type="entry name" value="HTH-TYPE TRANSCRIPTIONAL REGULATOR ABGR"/>
    <property type="match status" value="1"/>
</dbReference>
<evidence type="ECO:0000256" key="4">
    <source>
        <dbReference type="ARBA" id="ARBA00023163"/>
    </source>
</evidence>
<dbReference type="InterPro" id="IPR036388">
    <property type="entry name" value="WH-like_DNA-bd_sf"/>
</dbReference>
<accession>A0A225NEE3</accession>
<dbReference type="GO" id="GO:0000976">
    <property type="term" value="F:transcription cis-regulatory region binding"/>
    <property type="evidence" value="ECO:0007669"/>
    <property type="project" value="TreeGrafter"/>
</dbReference>
<dbReference type="EMBL" id="AQQR01000010">
    <property type="protein sequence ID" value="OWU70973.1"/>
    <property type="molecule type" value="Genomic_DNA"/>
</dbReference>
<protein>
    <submittedName>
        <fullName evidence="6">LysR family transcriptional regulator</fullName>
    </submittedName>
</protein>
<dbReference type="Gene3D" id="1.10.10.10">
    <property type="entry name" value="Winged helix-like DNA-binding domain superfamily/Winged helix DNA-binding domain"/>
    <property type="match status" value="1"/>
</dbReference>
<evidence type="ECO:0000259" key="5">
    <source>
        <dbReference type="PROSITE" id="PS50931"/>
    </source>
</evidence>
<keyword evidence="4" id="KW-0804">Transcription</keyword>
<proteinExistence type="inferred from homology"/>
<dbReference type="Proteomes" id="UP000215377">
    <property type="component" value="Unassembled WGS sequence"/>
</dbReference>
<gene>
    <name evidence="6" type="ORF">ATO3_19215</name>
</gene>
<keyword evidence="7" id="KW-1185">Reference proteome</keyword>
<keyword evidence="2" id="KW-0805">Transcription regulation</keyword>